<dbReference type="EMBL" id="JADXDR010000008">
    <property type="protein sequence ID" value="KAI7846157.1"/>
    <property type="molecule type" value="Genomic_DNA"/>
</dbReference>
<keyword evidence="1" id="KW-0472">Membrane</keyword>
<dbReference type="AlphaFoldDB" id="A0AAD5HA21"/>
<evidence type="ECO:0000313" key="3">
    <source>
        <dbReference type="Proteomes" id="UP001205105"/>
    </source>
</evidence>
<proteinExistence type="predicted"/>
<organism evidence="2 3">
    <name type="scientific">Chlorella ohadii</name>
    <dbReference type="NCBI Taxonomy" id="2649997"/>
    <lineage>
        <taxon>Eukaryota</taxon>
        <taxon>Viridiplantae</taxon>
        <taxon>Chlorophyta</taxon>
        <taxon>core chlorophytes</taxon>
        <taxon>Trebouxiophyceae</taxon>
        <taxon>Chlorellales</taxon>
        <taxon>Chlorellaceae</taxon>
        <taxon>Chlorella clade</taxon>
        <taxon>Chlorella</taxon>
    </lineage>
</organism>
<dbReference type="Proteomes" id="UP001205105">
    <property type="component" value="Unassembled WGS sequence"/>
</dbReference>
<gene>
    <name evidence="2" type="ORF">COHA_000327</name>
</gene>
<reference evidence="2" key="1">
    <citation type="submission" date="2020-11" db="EMBL/GenBank/DDBJ databases">
        <title>Chlorella ohadii genome sequencing and assembly.</title>
        <authorList>
            <person name="Murik O."/>
            <person name="Treves H."/>
            <person name="Kedem I."/>
            <person name="Shotland Y."/>
            <person name="Kaplan A."/>
        </authorList>
    </citation>
    <scope>NUCLEOTIDE SEQUENCE</scope>
    <source>
        <strain evidence="2">1</strain>
    </source>
</reference>
<keyword evidence="1" id="KW-1133">Transmembrane helix</keyword>
<keyword evidence="3" id="KW-1185">Reference proteome</keyword>
<comment type="caution">
    <text evidence="2">The sequence shown here is derived from an EMBL/GenBank/DDBJ whole genome shotgun (WGS) entry which is preliminary data.</text>
</comment>
<feature type="transmembrane region" description="Helical" evidence="1">
    <location>
        <begin position="129"/>
        <end position="152"/>
    </location>
</feature>
<name>A0AAD5HA21_9CHLO</name>
<evidence type="ECO:0000313" key="2">
    <source>
        <dbReference type="EMBL" id="KAI7846157.1"/>
    </source>
</evidence>
<sequence>MPDPAAVNISSWLMYKLGRPVSPLDVIRNGSHSLHVVGDEGIAVQTSSGTWLRISSPDVGLLSPGHPTPFPVLEGPRNLTDGMAWCLHNNIWGTNYPMWYPFSSEDATMRFRFVLRLDQPTGERPLPVWLPWTSVRGMGFLVLAFLVWFLGIKRGRTYAARKRQRLALLQQRSSSGSAGASV</sequence>
<evidence type="ECO:0000256" key="1">
    <source>
        <dbReference type="SAM" id="Phobius"/>
    </source>
</evidence>
<keyword evidence="1" id="KW-0812">Transmembrane</keyword>
<accession>A0AAD5HA21</accession>
<protein>
    <submittedName>
        <fullName evidence="2">Uncharacterized protein</fullName>
    </submittedName>
</protein>